<gene>
    <name evidence="8" type="ORF">CNR27_10575</name>
</gene>
<dbReference type="Gene3D" id="2.40.128.200">
    <property type="match status" value="1"/>
</dbReference>
<reference evidence="9" key="1">
    <citation type="submission" date="2017-09" db="EMBL/GenBank/DDBJ databases">
        <title>Luteimonas liuhanmingii sp.nov., isolated from the intestinal contents of Tibetan Plateau Pika in Yushu, Qinghai Province, China.</title>
        <authorList>
            <person name="Gui Z."/>
        </authorList>
    </citation>
    <scope>NUCLEOTIDE SEQUENCE [LARGE SCALE GENOMIC DNA]</scope>
    <source>
        <strain evidence="9">100111</strain>
    </source>
</reference>
<dbReference type="KEGG" id="lum:CNR27_10575"/>
<accession>A0A290XFV4</accession>
<feature type="domain" description="C-type lysozyme inhibitor" evidence="7">
    <location>
        <begin position="62"/>
        <end position="128"/>
    </location>
</feature>
<name>A0A290XFV4_9GAMM</name>
<keyword evidence="4" id="KW-0449">Lipoprotein</keyword>
<feature type="region of interest" description="Disordered" evidence="5">
    <location>
        <begin position="25"/>
        <end position="59"/>
    </location>
</feature>
<keyword evidence="9" id="KW-1185">Reference proteome</keyword>
<dbReference type="OrthoDB" id="5348860at2"/>
<evidence type="ECO:0000313" key="8">
    <source>
        <dbReference type="EMBL" id="ATD67816.1"/>
    </source>
</evidence>
<protein>
    <recommendedName>
        <fullName evidence="7">C-type lysozyme inhibitor domain-containing protein</fullName>
    </recommendedName>
</protein>
<evidence type="ECO:0000313" key="9">
    <source>
        <dbReference type="Proteomes" id="UP000218968"/>
    </source>
</evidence>
<feature type="compositionally biased region" description="Low complexity" evidence="5">
    <location>
        <begin position="25"/>
        <end position="44"/>
    </location>
</feature>
<evidence type="ECO:0000256" key="4">
    <source>
        <dbReference type="ARBA" id="ARBA00023288"/>
    </source>
</evidence>
<keyword evidence="1 6" id="KW-0732">Signal</keyword>
<evidence type="ECO:0000256" key="6">
    <source>
        <dbReference type="SAM" id="SignalP"/>
    </source>
</evidence>
<dbReference type="Proteomes" id="UP000218968">
    <property type="component" value="Chromosome"/>
</dbReference>
<evidence type="ECO:0000259" key="7">
    <source>
        <dbReference type="Pfam" id="PF09864"/>
    </source>
</evidence>
<dbReference type="EMBL" id="CP023406">
    <property type="protein sequence ID" value="ATD67816.1"/>
    <property type="molecule type" value="Genomic_DNA"/>
</dbReference>
<keyword evidence="2" id="KW-0472">Membrane</keyword>
<dbReference type="InterPro" id="IPR018660">
    <property type="entry name" value="MliC"/>
</dbReference>
<evidence type="ECO:0000256" key="5">
    <source>
        <dbReference type="SAM" id="MobiDB-lite"/>
    </source>
</evidence>
<dbReference type="RefSeq" id="WP_096298600.1">
    <property type="nucleotide sequence ID" value="NZ_CP023406.1"/>
</dbReference>
<sequence>MRTAPVVLLLALTLVACSTESDTATAELTPAPSPPAASEDAAPTGSLAAREAQTTPSNTVEYDCEGLRITLAVEGEAEDARARFVVDGATLELPASDASQGDRFADADGNAFWRHGDDEARLRLHDQHERNCARVY</sequence>
<evidence type="ECO:0000256" key="3">
    <source>
        <dbReference type="ARBA" id="ARBA00023139"/>
    </source>
</evidence>
<feature type="signal peptide" evidence="6">
    <location>
        <begin position="1"/>
        <end position="26"/>
    </location>
</feature>
<evidence type="ECO:0000256" key="2">
    <source>
        <dbReference type="ARBA" id="ARBA00023136"/>
    </source>
</evidence>
<keyword evidence="3" id="KW-0564">Palmitate</keyword>
<evidence type="ECO:0000256" key="1">
    <source>
        <dbReference type="ARBA" id="ARBA00022729"/>
    </source>
</evidence>
<dbReference type="PROSITE" id="PS51257">
    <property type="entry name" value="PROKAR_LIPOPROTEIN"/>
    <property type="match status" value="1"/>
</dbReference>
<dbReference type="Pfam" id="PF09864">
    <property type="entry name" value="MliC"/>
    <property type="match status" value="1"/>
</dbReference>
<proteinExistence type="predicted"/>
<dbReference type="InterPro" id="IPR036328">
    <property type="entry name" value="MliC_sf"/>
</dbReference>
<dbReference type="AlphaFoldDB" id="A0A290XFV4"/>
<dbReference type="SUPFAM" id="SSF141488">
    <property type="entry name" value="YdhA-like"/>
    <property type="match status" value="1"/>
</dbReference>
<feature type="chain" id="PRO_5013330315" description="C-type lysozyme inhibitor domain-containing protein" evidence="6">
    <location>
        <begin position="27"/>
        <end position="136"/>
    </location>
</feature>
<organism evidence="8 9">
    <name type="scientific">Luteimonas chenhongjianii</name>
    <dbReference type="NCBI Taxonomy" id="2006110"/>
    <lineage>
        <taxon>Bacteria</taxon>
        <taxon>Pseudomonadati</taxon>
        <taxon>Pseudomonadota</taxon>
        <taxon>Gammaproteobacteria</taxon>
        <taxon>Lysobacterales</taxon>
        <taxon>Lysobacteraceae</taxon>
        <taxon>Luteimonas</taxon>
    </lineage>
</organism>